<keyword evidence="2" id="KW-1185">Reference proteome</keyword>
<name>A0ACC1H7G5_9FUNG</name>
<evidence type="ECO:0000313" key="2">
    <source>
        <dbReference type="Proteomes" id="UP001145114"/>
    </source>
</evidence>
<evidence type="ECO:0000313" key="1">
    <source>
        <dbReference type="EMBL" id="KAJ1670296.1"/>
    </source>
</evidence>
<feature type="non-terminal residue" evidence="1">
    <location>
        <position position="119"/>
    </location>
</feature>
<organism evidence="1 2">
    <name type="scientific">Spiromyces aspiralis</name>
    <dbReference type="NCBI Taxonomy" id="68401"/>
    <lineage>
        <taxon>Eukaryota</taxon>
        <taxon>Fungi</taxon>
        <taxon>Fungi incertae sedis</taxon>
        <taxon>Zoopagomycota</taxon>
        <taxon>Kickxellomycotina</taxon>
        <taxon>Kickxellomycetes</taxon>
        <taxon>Kickxellales</taxon>
        <taxon>Kickxellaceae</taxon>
        <taxon>Spiromyces</taxon>
    </lineage>
</organism>
<comment type="caution">
    <text evidence="1">The sequence shown here is derived from an EMBL/GenBank/DDBJ whole genome shotgun (WGS) entry which is preliminary data.</text>
</comment>
<proteinExistence type="predicted"/>
<gene>
    <name evidence="1" type="ORF">EV182_008303</name>
</gene>
<protein>
    <submittedName>
        <fullName evidence="1">Uncharacterized protein</fullName>
    </submittedName>
</protein>
<reference evidence="1" key="1">
    <citation type="submission" date="2022-06" db="EMBL/GenBank/DDBJ databases">
        <title>Phylogenomic reconstructions and comparative analyses of Kickxellomycotina fungi.</title>
        <authorList>
            <person name="Reynolds N.K."/>
            <person name="Stajich J.E."/>
            <person name="Barry K."/>
            <person name="Grigoriev I.V."/>
            <person name="Crous P."/>
            <person name="Smith M.E."/>
        </authorList>
    </citation>
    <scope>NUCLEOTIDE SEQUENCE</scope>
    <source>
        <strain evidence="1">RSA 2271</strain>
    </source>
</reference>
<accession>A0ACC1H7G5</accession>
<dbReference type="Proteomes" id="UP001145114">
    <property type="component" value="Unassembled WGS sequence"/>
</dbReference>
<dbReference type="EMBL" id="JAMZIH010009346">
    <property type="protein sequence ID" value="KAJ1670296.1"/>
    <property type="molecule type" value="Genomic_DNA"/>
</dbReference>
<sequence length="119" mass="13498">MDMHQVFSSPPQSPQGQWPTYRHLSDSATPLRRKAPWRQRFRQQCMQRIKQAREDSVLLQRQLQAVASPGSTYAPVRGGKQGRLPAPKHMRGLYSDDDSDSEDEHGGAGTEHSMLLTEQ</sequence>